<dbReference type="EMBL" id="HACM01007732">
    <property type="protein sequence ID" value="CRZ08174.1"/>
    <property type="molecule type" value="Transcribed_RNA"/>
</dbReference>
<protein>
    <submittedName>
        <fullName evidence="1">Uncharacterized protein</fullName>
    </submittedName>
</protein>
<dbReference type="EMBL" id="HACM01007734">
    <property type="protein sequence ID" value="CRZ08176.1"/>
    <property type="molecule type" value="Transcribed_RNA"/>
</dbReference>
<accession>A0A0H5RHN0</accession>
<reference evidence="1" key="1">
    <citation type="submission" date="2015-04" db="EMBL/GenBank/DDBJ databases">
        <title>The genome sequence of the plant pathogenic Rhizarian Plasmodiophora brassicae reveals insights in its biotrophic life cycle and the origin of chitin synthesis.</title>
        <authorList>
            <person name="Schwelm A."/>
            <person name="Fogelqvist J."/>
            <person name="Knaust A."/>
            <person name="Julke S."/>
            <person name="Lilja T."/>
            <person name="Dhandapani V."/>
            <person name="Bonilla-Rosso G."/>
            <person name="Karlsson M."/>
            <person name="Shevchenko A."/>
            <person name="Choi S.R."/>
            <person name="Kim H.G."/>
            <person name="Park J.Y."/>
            <person name="Lim Y.P."/>
            <person name="Ludwig-Muller J."/>
            <person name="Dixelius C."/>
        </authorList>
    </citation>
    <scope>NUCLEOTIDE SEQUENCE</scope>
    <source>
        <tissue evidence="1">Potato root galls</tissue>
    </source>
</reference>
<dbReference type="EMBL" id="HACM01007737">
    <property type="protein sequence ID" value="CRZ08179.1"/>
    <property type="molecule type" value="Transcribed_RNA"/>
</dbReference>
<dbReference type="EMBL" id="HACM01007731">
    <property type="protein sequence ID" value="CRZ08173.1"/>
    <property type="molecule type" value="Transcribed_RNA"/>
</dbReference>
<organism evidence="1">
    <name type="scientific">Spongospora subterranea</name>
    <dbReference type="NCBI Taxonomy" id="70186"/>
    <lineage>
        <taxon>Eukaryota</taxon>
        <taxon>Sar</taxon>
        <taxon>Rhizaria</taxon>
        <taxon>Endomyxa</taxon>
        <taxon>Phytomyxea</taxon>
        <taxon>Plasmodiophorida</taxon>
        <taxon>Plasmodiophoridae</taxon>
        <taxon>Spongospora</taxon>
    </lineage>
</organism>
<name>A0A0H5RHN0_9EUKA</name>
<dbReference type="EMBL" id="HACM01007736">
    <property type="protein sequence ID" value="CRZ08178.1"/>
    <property type="molecule type" value="Transcribed_RNA"/>
</dbReference>
<dbReference type="AlphaFoldDB" id="A0A0H5RHN0"/>
<feature type="non-terminal residue" evidence="1">
    <location>
        <position position="100"/>
    </location>
</feature>
<dbReference type="EMBL" id="HACM01007735">
    <property type="protein sequence ID" value="CRZ08177.1"/>
    <property type="molecule type" value="Transcribed_RNA"/>
</dbReference>
<sequence length="100" mass="10931">MNRGSIKGSVFRMIPLNRRAKPRTEMSFERYEAELIPVNGGLSYKSSDQVCPKAMANSSTKCSAAMVPFLNTITLSQMTAVSSVFNGRYFTGRPGSNTAL</sequence>
<evidence type="ECO:0000313" key="1">
    <source>
        <dbReference type="EMBL" id="CRZ08179.1"/>
    </source>
</evidence>
<proteinExistence type="predicted"/>